<keyword evidence="4" id="KW-1185">Reference proteome</keyword>
<dbReference type="Pfam" id="PF09335">
    <property type="entry name" value="VTT_dom"/>
    <property type="match status" value="1"/>
</dbReference>
<dbReference type="Proteomes" id="UP000267187">
    <property type="component" value="Unassembled WGS sequence"/>
</dbReference>
<dbReference type="GO" id="GO:0005886">
    <property type="term" value="C:plasma membrane"/>
    <property type="evidence" value="ECO:0007669"/>
    <property type="project" value="UniProtKB-ARBA"/>
</dbReference>
<evidence type="ECO:0000313" key="3">
    <source>
        <dbReference type="EMBL" id="RMA81339.1"/>
    </source>
</evidence>
<evidence type="ECO:0000259" key="2">
    <source>
        <dbReference type="Pfam" id="PF09335"/>
    </source>
</evidence>
<organism evidence="3 4">
    <name type="scientific">Umboniibacter marinipuniceus</name>
    <dbReference type="NCBI Taxonomy" id="569599"/>
    <lineage>
        <taxon>Bacteria</taxon>
        <taxon>Pseudomonadati</taxon>
        <taxon>Pseudomonadota</taxon>
        <taxon>Gammaproteobacteria</taxon>
        <taxon>Cellvibrionales</taxon>
        <taxon>Cellvibrionaceae</taxon>
        <taxon>Umboniibacter</taxon>
    </lineage>
</organism>
<name>A0A3M0ACJ8_9GAMM</name>
<keyword evidence="1" id="KW-0472">Membrane</keyword>
<dbReference type="OrthoDB" id="9814483at2"/>
<evidence type="ECO:0000313" key="4">
    <source>
        <dbReference type="Proteomes" id="UP000267187"/>
    </source>
</evidence>
<proteinExistence type="predicted"/>
<gene>
    <name evidence="3" type="ORF">DFR27_1156</name>
</gene>
<dbReference type="InterPro" id="IPR051311">
    <property type="entry name" value="DedA_domain"/>
</dbReference>
<comment type="caution">
    <text evidence="3">The sequence shown here is derived from an EMBL/GenBank/DDBJ whole genome shotgun (WGS) entry which is preliminary data.</text>
</comment>
<dbReference type="PANTHER" id="PTHR42709">
    <property type="entry name" value="ALKALINE PHOSPHATASE LIKE PROTEIN"/>
    <property type="match status" value="1"/>
</dbReference>
<accession>A0A3M0ACJ8</accession>
<dbReference type="PANTHER" id="PTHR42709:SF4">
    <property type="entry name" value="INNER MEMBRANE PROTEIN YQAA"/>
    <property type="match status" value="1"/>
</dbReference>
<dbReference type="AlphaFoldDB" id="A0A3M0ACJ8"/>
<feature type="domain" description="VTT" evidence="2">
    <location>
        <begin position="23"/>
        <end position="130"/>
    </location>
</feature>
<keyword evidence="1" id="KW-0812">Transmembrane</keyword>
<protein>
    <submittedName>
        <fullName evidence="3">Membrane protein YqaA with SNARE-associated domain</fullName>
    </submittedName>
</protein>
<dbReference type="EMBL" id="REFJ01000002">
    <property type="protein sequence ID" value="RMA81339.1"/>
    <property type="molecule type" value="Genomic_DNA"/>
</dbReference>
<reference evidence="3 4" key="1">
    <citation type="submission" date="2018-10" db="EMBL/GenBank/DDBJ databases">
        <title>Genomic Encyclopedia of Type Strains, Phase IV (KMG-IV): sequencing the most valuable type-strain genomes for metagenomic binning, comparative biology and taxonomic classification.</title>
        <authorList>
            <person name="Goeker M."/>
        </authorList>
    </citation>
    <scope>NUCLEOTIDE SEQUENCE [LARGE SCALE GENOMIC DNA]</scope>
    <source>
        <strain evidence="3 4">DSM 25080</strain>
    </source>
</reference>
<feature type="transmembrane region" description="Helical" evidence="1">
    <location>
        <begin position="78"/>
        <end position="97"/>
    </location>
</feature>
<evidence type="ECO:0000256" key="1">
    <source>
        <dbReference type="SAM" id="Phobius"/>
    </source>
</evidence>
<feature type="transmembrane region" description="Helical" evidence="1">
    <location>
        <begin position="36"/>
        <end position="57"/>
    </location>
</feature>
<sequence length="136" mass="14942">MLLLSLFFSAFISASIFPFASEVVFIAALDEGLNPVIVLAVGTLGNTLGALLTWWLARLAREGKLGFKAKPSSAKASAFYNRFGKWTLLFSWVPLIGDAFPGLAGWFKLPFWQTILLVAVAKCGRYLVLMAAYFAW</sequence>
<dbReference type="InterPro" id="IPR032816">
    <property type="entry name" value="VTT_dom"/>
</dbReference>
<dbReference type="RefSeq" id="WP_121876485.1">
    <property type="nucleotide sequence ID" value="NZ_REFJ01000002.1"/>
</dbReference>
<keyword evidence="1" id="KW-1133">Transmembrane helix</keyword>
<feature type="transmembrane region" description="Helical" evidence="1">
    <location>
        <begin position="109"/>
        <end position="135"/>
    </location>
</feature>